<dbReference type="PANTHER" id="PTHR12857">
    <property type="entry name" value="CXXC MOTIF CONTAINING ZINC BINDING PROTEIN"/>
    <property type="match status" value="1"/>
</dbReference>
<keyword evidence="2" id="KW-0479">Metal-binding</keyword>
<proteinExistence type="inferred from homology"/>
<evidence type="ECO:0000256" key="1">
    <source>
        <dbReference type="ARBA" id="ARBA00007818"/>
    </source>
</evidence>
<gene>
    <name evidence="4" type="ORF">BcabD6B2_51400</name>
</gene>
<dbReference type="SUPFAM" id="SSF141678">
    <property type="entry name" value="MAL13P1.257-like"/>
    <property type="match status" value="1"/>
</dbReference>
<dbReference type="EMBL" id="BPLF01000005">
    <property type="protein sequence ID" value="GIX65705.1"/>
    <property type="molecule type" value="Genomic_DNA"/>
</dbReference>
<evidence type="ECO:0000313" key="5">
    <source>
        <dbReference type="Proteomes" id="UP001497744"/>
    </source>
</evidence>
<organism evidence="4 5">
    <name type="scientific">Babesia caballi</name>
    <dbReference type="NCBI Taxonomy" id="5871"/>
    <lineage>
        <taxon>Eukaryota</taxon>
        <taxon>Sar</taxon>
        <taxon>Alveolata</taxon>
        <taxon>Apicomplexa</taxon>
        <taxon>Aconoidasida</taxon>
        <taxon>Piroplasmida</taxon>
        <taxon>Babesiidae</taxon>
        <taxon>Babesia</taxon>
    </lineage>
</organism>
<dbReference type="GO" id="GO:0008270">
    <property type="term" value="F:zinc ion binding"/>
    <property type="evidence" value="ECO:0007669"/>
    <property type="project" value="TreeGrafter"/>
</dbReference>
<dbReference type="InterPro" id="IPR008584">
    <property type="entry name" value="CXXC_Zn-binding_euk"/>
</dbReference>
<keyword evidence="3" id="KW-0862">Zinc</keyword>
<dbReference type="Proteomes" id="UP001497744">
    <property type="component" value="Unassembled WGS sequence"/>
</dbReference>
<protein>
    <recommendedName>
        <fullName evidence="6">DUF866 domain-containing protein</fullName>
    </recommendedName>
</protein>
<dbReference type="AlphaFoldDB" id="A0AAV4M1E8"/>
<evidence type="ECO:0000256" key="2">
    <source>
        <dbReference type="ARBA" id="ARBA00022723"/>
    </source>
</evidence>
<keyword evidence="5" id="KW-1185">Reference proteome</keyword>
<accession>A0AAV4M1E8</accession>
<dbReference type="Pfam" id="PF05907">
    <property type="entry name" value="CXXC_Zn-b_euk"/>
    <property type="match status" value="1"/>
</dbReference>
<dbReference type="RefSeq" id="XP_067717774.1">
    <property type="nucleotide sequence ID" value="XM_067861673.1"/>
</dbReference>
<evidence type="ECO:0008006" key="6">
    <source>
        <dbReference type="Google" id="ProtNLM"/>
    </source>
</evidence>
<dbReference type="PANTHER" id="PTHR12857:SF0">
    <property type="entry name" value="CXXC MOTIF CONTAINING ZINC BINDING PROTEIN"/>
    <property type="match status" value="1"/>
</dbReference>
<dbReference type="GeneID" id="94197186"/>
<evidence type="ECO:0000256" key="3">
    <source>
        <dbReference type="ARBA" id="ARBA00022833"/>
    </source>
</evidence>
<name>A0AAV4M1E8_BABCB</name>
<comment type="similarity">
    <text evidence="1">Belongs to the UPF0587 family.</text>
</comment>
<reference evidence="4 5" key="1">
    <citation type="submission" date="2021-06" db="EMBL/GenBank/DDBJ databases">
        <title>Genome sequence of Babesia caballi.</title>
        <authorList>
            <person name="Yamagishi J."/>
            <person name="Kidaka T."/>
            <person name="Ochi A."/>
        </authorList>
    </citation>
    <scope>NUCLEOTIDE SEQUENCE [LARGE SCALE GENOMIC DNA]</scope>
    <source>
        <strain evidence="4">USDA-D6B2</strain>
    </source>
</reference>
<comment type="caution">
    <text evidence="4">The sequence shown here is derived from an EMBL/GenBank/DDBJ whole genome shotgun (WGS) entry which is preliminary data.</text>
</comment>
<sequence length="159" mass="17656">MVLFGLYVRVQMENVKELRVPEGHYWTFCLKESTGDESRDFVTISDENLIDTGNTRNVVHGYISFKESNRHGTVTIKSVKDVTQSAITESDTFTCIGAFDCRGVEITKWYPRGGYQVVCESGTVISDVEFDASGAWVGFDEAAGAAVSVMDLAYELRTL</sequence>
<evidence type="ECO:0000313" key="4">
    <source>
        <dbReference type="EMBL" id="GIX65705.1"/>
    </source>
</evidence>